<evidence type="ECO:0000256" key="1">
    <source>
        <dbReference type="SAM" id="Phobius"/>
    </source>
</evidence>
<accession>A0ABT6KK03</accession>
<comment type="caution">
    <text evidence="2">The sequence shown here is derived from an EMBL/GenBank/DDBJ whole genome shotgun (WGS) entry which is preliminary data.</text>
</comment>
<feature type="transmembrane region" description="Helical" evidence="1">
    <location>
        <begin position="72"/>
        <end position="89"/>
    </location>
</feature>
<evidence type="ECO:0000313" key="3">
    <source>
        <dbReference type="Proteomes" id="UP001160142"/>
    </source>
</evidence>
<sequence>MRALGLIVAGAMGGIVLAVVASFAARAADPEYEMFLGFAVMAGMVVGAAAGLLAWLGSLVGEAVARSSRASAPLGATVVTSAIGAWLIASSGGAVYAIVFAAVAIAATPAIVLWMDFVKTS</sequence>
<keyword evidence="1" id="KW-0472">Membrane</keyword>
<feature type="transmembrane region" description="Helical" evidence="1">
    <location>
        <begin position="95"/>
        <end position="115"/>
    </location>
</feature>
<keyword evidence="3" id="KW-1185">Reference proteome</keyword>
<organism evidence="2 3">
    <name type="scientific">Antiquaquibacter oligotrophicus</name>
    <dbReference type="NCBI Taxonomy" id="2880260"/>
    <lineage>
        <taxon>Bacteria</taxon>
        <taxon>Bacillati</taxon>
        <taxon>Actinomycetota</taxon>
        <taxon>Actinomycetes</taxon>
        <taxon>Micrococcales</taxon>
        <taxon>Microbacteriaceae</taxon>
        <taxon>Antiquaquibacter</taxon>
    </lineage>
</organism>
<name>A0ABT6KK03_9MICO</name>
<reference evidence="2 3" key="1">
    <citation type="submission" date="2023-04" db="EMBL/GenBank/DDBJ databases">
        <title>Genome Encyclopedia of Bacteria and Archaea VI: Functional Genomics of Type Strains.</title>
        <authorList>
            <person name="Whitman W."/>
        </authorList>
    </citation>
    <scope>NUCLEOTIDE SEQUENCE [LARGE SCALE GENOMIC DNA]</scope>
    <source>
        <strain evidence="2 3">SG_E_30_P1</strain>
    </source>
</reference>
<evidence type="ECO:0000313" key="2">
    <source>
        <dbReference type="EMBL" id="MDH6180154.1"/>
    </source>
</evidence>
<feature type="transmembrane region" description="Helical" evidence="1">
    <location>
        <begin position="37"/>
        <end position="60"/>
    </location>
</feature>
<dbReference type="RefSeq" id="WP_322132521.1">
    <property type="nucleotide sequence ID" value="NZ_CP085036.1"/>
</dbReference>
<protein>
    <submittedName>
        <fullName evidence="2">YccA/Bax inhibitor family protein</fullName>
    </submittedName>
</protein>
<keyword evidence="1" id="KW-0812">Transmembrane</keyword>
<dbReference type="EMBL" id="JARXVQ010000001">
    <property type="protein sequence ID" value="MDH6180154.1"/>
    <property type="molecule type" value="Genomic_DNA"/>
</dbReference>
<keyword evidence="1" id="KW-1133">Transmembrane helix</keyword>
<gene>
    <name evidence="2" type="ORF">M2152_000336</name>
</gene>
<proteinExistence type="predicted"/>
<dbReference type="Proteomes" id="UP001160142">
    <property type="component" value="Unassembled WGS sequence"/>
</dbReference>